<reference evidence="2" key="1">
    <citation type="submission" date="2024-07" db="EMBL/GenBank/DDBJ databases">
        <authorList>
            <person name="Yu S.T."/>
        </authorList>
    </citation>
    <scope>NUCLEOTIDE SEQUENCE</scope>
    <source>
        <strain evidence="2">R41</strain>
    </source>
</reference>
<dbReference type="EMBL" id="CP163443">
    <property type="protein sequence ID" value="XDQ53140.1"/>
    <property type="molecule type" value="Genomic_DNA"/>
</dbReference>
<accession>A0AB39RE92</accession>
<gene>
    <name evidence="2" type="ORF">AB5J53_16435</name>
</gene>
<evidence type="ECO:0000313" key="2">
    <source>
        <dbReference type="EMBL" id="XDQ53140.1"/>
    </source>
</evidence>
<dbReference type="AlphaFoldDB" id="A0AB39RE92"/>
<proteinExistence type="predicted"/>
<protein>
    <submittedName>
        <fullName evidence="2">Uncharacterized protein</fullName>
    </submittedName>
</protein>
<dbReference type="RefSeq" id="WP_369246402.1">
    <property type="nucleotide sequence ID" value="NZ_CP163443.1"/>
</dbReference>
<organism evidence="2">
    <name type="scientific">Streptomyces sp. R41</name>
    <dbReference type="NCBI Taxonomy" id="3238632"/>
    <lineage>
        <taxon>Bacteria</taxon>
        <taxon>Bacillati</taxon>
        <taxon>Actinomycetota</taxon>
        <taxon>Actinomycetes</taxon>
        <taxon>Kitasatosporales</taxon>
        <taxon>Streptomycetaceae</taxon>
        <taxon>Streptomyces</taxon>
    </lineage>
</organism>
<feature type="region of interest" description="Disordered" evidence="1">
    <location>
        <begin position="100"/>
        <end position="123"/>
    </location>
</feature>
<evidence type="ECO:0000256" key="1">
    <source>
        <dbReference type="SAM" id="MobiDB-lite"/>
    </source>
</evidence>
<sequence length="123" mass="13059">MLTPLWDGVGPDRAAHELAALLVELRNPEEALSGEPLLTDCASSELVEGYTNPLDLLRAFSHHRLGDPLRRELHRIEARAVPSAGPITCADTLVRTLAATGRAPPSSPTPHPALSCPICSPGD</sequence>
<name>A0AB39RE92_9ACTN</name>